<dbReference type="EMBL" id="CP013140">
    <property type="protein sequence ID" value="ALN57561.1"/>
    <property type="molecule type" value="Genomic_DNA"/>
</dbReference>
<dbReference type="SMART" id="SM00953">
    <property type="entry name" value="RES"/>
    <property type="match status" value="1"/>
</dbReference>
<evidence type="ECO:0000313" key="1">
    <source>
        <dbReference type="EMBL" id="ALN57561.1"/>
    </source>
</evidence>
<dbReference type="Pfam" id="PF08808">
    <property type="entry name" value="RES"/>
    <property type="match status" value="1"/>
</dbReference>
<reference evidence="1 2" key="1">
    <citation type="submission" date="2015-11" db="EMBL/GenBank/DDBJ databases">
        <title>Genome sequences of Lysobacter enzymogenes strain C3 and Lysobacter antibioticus ATCC 29479.</title>
        <authorList>
            <person name="Kobayashi D.Y."/>
        </authorList>
    </citation>
    <scope>NUCLEOTIDE SEQUENCE [LARGE SCALE GENOMIC DNA]</scope>
    <source>
        <strain evidence="1 2">C3</strain>
    </source>
</reference>
<sequence length="159" mass="17165">MTKLWRIAGETRAYRADDLSGAGAAKFPGRWNDEGQRVLYSATSLALAALETAAYVDAHGLPLNRHVVSIEVPPAVWKARIQMTAADLPGGWDAVPAGMASVGIGSRWLQSGASAILLVPSVIVPEEYNALINPEHRDAKKLRATTGRKFQYNVVFRAP</sequence>
<gene>
    <name evidence="1" type="ORF">GLE_2212</name>
</gene>
<dbReference type="OrthoDB" id="9789501at2"/>
<dbReference type="Proteomes" id="UP000061569">
    <property type="component" value="Chromosome"/>
</dbReference>
<organism evidence="1 2">
    <name type="scientific">Lysobacter enzymogenes</name>
    <dbReference type="NCBI Taxonomy" id="69"/>
    <lineage>
        <taxon>Bacteria</taxon>
        <taxon>Pseudomonadati</taxon>
        <taxon>Pseudomonadota</taxon>
        <taxon>Gammaproteobacteria</taxon>
        <taxon>Lysobacterales</taxon>
        <taxon>Lysobacteraceae</taxon>
        <taxon>Lysobacter</taxon>
    </lineage>
</organism>
<dbReference type="PATRIC" id="fig|69.6.peg.2174"/>
<protein>
    <submittedName>
        <fullName evidence="1">RES domain superfamily</fullName>
    </submittedName>
</protein>
<dbReference type="KEGG" id="lez:GLE_2212"/>
<dbReference type="AlphaFoldDB" id="A0A0S2DGC2"/>
<name>A0A0S2DGC2_LYSEN</name>
<evidence type="ECO:0000313" key="2">
    <source>
        <dbReference type="Proteomes" id="UP000061569"/>
    </source>
</evidence>
<dbReference type="InterPro" id="IPR014914">
    <property type="entry name" value="RES_dom"/>
</dbReference>
<accession>A0A0S2DGC2</accession>
<proteinExistence type="predicted"/>
<dbReference type="RefSeq" id="WP_057947367.1">
    <property type="nucleotide sequence ID" value="NZ_CP110813.1"/>
</dbReference>